<comment type="catalytic activity">
    <reaction evidence="12">
        <text>2 D-alanine + ATP = D-alanyl-D-alanine + ADP + phosphate + H(+)</text>
        <dbReference type="Rhea" id="RHEA:11224"/>
        <dbReference type="ChEBI" id="CHEBI:15378"/>
        <dbReference type="ChEBI" id="CHEBI:30616"/>
        <dbReference type="ChEBI" id="CHEBI:43474"/>
        <dbReference type="ChEBI" id="CHEBI:57416"/>
        <dbReference type="ChEBI" id="CHEBI:57822"/>
        <dbReference type="ChEBI" id="CHEBI:456216"/>
        <dbReference type="EC" id="6.3.2.4"/>
    </reaction>
</comment>
<keyword evidence="4 15" id="KW-0479">Metal-binding</keyword>
<evidence type="ECO:0000256" key="5">
    <source>
        <dbReference type="ARBA" id="ARBA00022741"/>
    </source>
</evidence>
<dbReference type="GO" id="GO:0005829">
    <property type="term" value="C:cytosol"/>
    <property type="evidence" value="ECO:0007669"/>
    <property type="project" value="TreeGrafter"/>
</dbReference>
<keyword evidence="3 12" id="KW-0436">Ligase</keyword>
<keyword evidence="8 12" id="KW-0133">Cell shape</keyword>
<accession>A0A859DP30</accession>
<dbReference type="InterPro" id="IPR011127">
    <property type="entry name" value="Dala_Dala_lig_N"/>
</dbReference>
<dbReference type="PANTHER" id="PTHR23132">
    <property type="entry name" value="D-ALANINE--D-ALANINE LIGASE"/>
    <property type="match status" value="1"/>
</dbReference>
<evidence type="ECO:0000313" key="18">
    <source>
        <dbReference type="EMBL" id="QKN23284.1"/>
    </source>
</evidence>
<keyword evidence="12" id="KW-0963">Cytoplasm</keyword>
<evidence type="ECO:0000313" key="21">
    <source>
        <dbReference type="Proteomes" id="UP000509623"/>
    </source>
</evidence>
<organism evidence="18 20">
    <name type="scientific">Caproicibacterium lactatifermentans</name>
    <dbReference type="NCBI Taxonomy" id="2666138"/>
    <lineage>
        <taxon>Bacteria</taxon>
        <taxon>Bacillati</taxon>
        <taxon>Bacillota</taxon>
        <taxon>Clostridia</taxon>
        <taxon>Eubacteriales</taxon>
        <taxon>Oscillospiraceae</taxon>
        <taxon>Caproicibacterium</taxon>
    </lineage>
</organism>
<dbReference type="Gene3D" id="3.30.470.20">
    <property type="entry name" value="ATP-grasp fold, B domain"/>
    <property type="match status" value="1"/>
</dbReference>
<comment type="similarity">
    <text evidence="2 12">Belongs to the D-alanine--D-alanine ligase family.</text>
</comment>
<reference evidence="20 21" key="1">
    <citation type="submission" date="2019-11" db="EMBL/GenBank/DDBJ databases">
        <authorList>
            <person name="Ren C."/>
            <person name="Wang H."/>
            <person name="Xu Y."/>
        </authorList>
    </citation>
    <scope>NUCLEOTIDE SEQUENCE [LARGE SCALE GENOMIC DNA]</scope>
    <source>
        <strain evidence="21">JNU-WLY1368</strain>
        <strain evidence="18 20">LBM 19010</strain>
    </source>
</reference>
<evidence type="ECO:0000256" key="14">
    <source>
        <dbReference type="PIRSR" id="PIRSR039102-2"/>
    </source>
</evidence>
<evidence type="ECO:0000256" key="13">
    <source>
        <dbReference type="PIRSR" id="PIRSR039102-1"/>
    </source>
</evidence>
<dbReference type="EC" id="6.3.2.4" evidence="12"/>
<dbReference type="PROSITE" id="PS00843">
    <property type="entry name" value="DALA_DALA_LIGASE_1"/>
    <property type="match status" value="1"/>
</dbReference>
<dbReference type="PROSITE" id="PS00844">
    <property type="entry name" value="DALA_DALA_LIGASE_2"/>
    <property type="match status" value="1"/>
</dbReference>
<dbReference type="GO" id="GO:0046872">
    <property type="term" value="F:metal ion binding"/>
    <property type="evidence" value="ECO:0007669"/>
    <property type="project" value="UniProtKB-KW"/>
</dbReference>
<dbReference type="InterPro" id="IPR011761">
    <property type="entry name" value="ATP-grasp"/>
</dbReference>
<keyword evidence="6 16" id="KW-0067">ATP-binding</keyword>
<keyword evidence="9 12" id="KW-0573">Peptidoglycan synthesis</keyword>
<reference evidence="19" key="3">
    <citation type="journal article" date="2022" name="Int. J. Syst. Evol. Microbiol.">
        <title>Caproicibacterium lactatifermentans sp. nov., isolated from pit clay used for the production of Chinese strong aroma-type liquor.</title>
        <authorList>
            <person name="Wang H."/>
            <person name="Gu Y."/>
            <person name="Zhao D."/>
            <person name="Qiao Z."/>
            <person name="Zheng J."/>
            <person name="Gao J."/>
            <person name="Ren C."/>
            <person name="Xu Y."/>
        </authorList>
    </citation>
    <scope>NUCLEOTIDE SEQUENCE</scope>
    <source>
        <strain evidence="19">JNU-WLY1368</strain>
    </source>
</reference>
<dbReference type="NCBIfam" id="NF002528">
    <property type="entry name" value="PRK01966.1-4"/>
    <property type="match status" value="1"/>
</dbReference>
<dbReference type="InterPro" id="IPR005905">
    <property type="entry name" value="D_ala_D_ala"/>
</dbReference>
<sequence>MMKKTVAVLFGGSSSEHEVSCVSAATIAENLNKDKYDVLTLGITKDGRWLLYSGSTDSIRSGAWETDTAACRRACISPDTSVHGIVTEGPDGFQTIHVDCVIPALHGKNGEDGTIQGLLHVSGIPYVGCPTLASACCMDKAVTHTLLASWNIKQAHFLWFFAENYSGEGRLKIQRKIDARLGWPIFLKPANAGSSVGISKVKSTDELDAAVALAALQDSKIVVEEAIDGQEVECAVLGNECPQASIVGEIGAGAEFYDYDDKYKNGKSQLYIPAHLDAPVADELRHIACRAYRLLGCTGLARVDFFVRGGKEVLLNELNTLPGFTAISMYPKLWEACGKPIAQLLDELISLAEERKRYM</sequence>
<dbReference type="Proteomes" id="UP000501316">
    <property type="component" value="Chromosome"/>
</dbReference>
<dbReference type="EMBL" id="CP046161">
    <property type="protein sequence ID" value="QKO30034.1"/>
    <property type="molecule type" value="Genomic_DNA"/>
</dbReference>
<evidence type="ECO:0000313" key="20">
    <source>
        <dbReference type="Proteomes" id="UP000501316"/>
    </source>
</evidence>
<feature type="active site" evidence="13">
    <location>
        <position position="194"/>
    </location>
</feature>
<dbReference type="GO" id="GO:0005524">
    <property type="term" value="F:ATP binding"/>
    <property type="evidence" value="ECO:0007669"/>
    <property type="project" value="UniProtKB-UniRule"/>
</dbReference>
<dbReference type="Gene3D" id="3.30.1490.20">
    <property type="entry name" value="ATP-grasp fold, A domain"/>
    <property type="match status" value="1"/>
</dbReference>
<evidence type="ECO:0000256" key="1">
    <source>
        <dbReference type="ARBA" id="ARBA00001936"/>
    </source>
</evidence>
<dbReference type="Gene3D" id="3.40.50.20">
    <property type="match status" value="1"/>
</dbReference>
<feature type="binding site" evidence="15">
    <location>
        <position position="317"/>
    </location>
    <ligand>
        <name>Mg(2+)</name>
        <dbReference type="ChEBI" id="CHEBI:18420"/>
        <label>1</label>
    </ligand>
</feature>
<evidence type="ECO:0000256" key="8">
    <source>
        <dbReference type="ARBA" id="ARBA00022960"/>
    </source>
</evidence>
<dbReference type="InterPro" id="IPR013815">
    <property type="entry name" value="ATP_grasp_subdomain_1"/>
</dbReference>
<dbReference type="NCBIfam" id="TIGR01205">
    <property type="entry name" value="D_ala_D_alaTIGR"/>
    <property type="match status" value="1"/>
</dbReference>
<comment type="cofactor">
    <cofactor evidence="15">
        <name>Mg(2+)</name>
        <dbReference type="ChEBI" id="CHEBI:18420"/>
    </cofactor>
    <cofactor evidence="15">
        <name>Mn(2+)</name>
        <dbReference type="ChEBI" id="CHEBI:29035"/>
    </cofactor>
    <text evidence="15">Binds 2 magnesium or manganese ions per subunit.</text>
</comment>
<name>A0A859DP30_9FIRM</name>
<dbReference type="Pfam" id="PF07478">
    <property type="entry name" value="Dala_Dala_lig_C"/>
    <property type="match status" value="1"/>
</dbReference>
<protein>
    <recommendedName>
        <fullName evidence="12">D-alanine--D-alanine ligase</fullName>
        <ecNumber evidence="12">6.3.2.4</ecNumber>
    </recommendedName>
    <alternativeName>
        <fullName evidence="12">D-Ala-D-Ala ligase</fullName>
    </alternativeName>
    <alternativeName>
        <fullName evidence="12">D-alanylalanine synthetase</fullName>
    </alternativeName>
</protein>
<keyword evidence="10 15" id="KW-0464">Manganese</keyword>
<evidence type="ECO:0000256" key="9">
    <source>
        <dbReference type="ARBA" id="ARBA00022984"/>
    </source>
</evidence>
<evidence type="ECO:0000259" key="17">
    <source>
        <dbReference type="PROSITE" id="PS50975"/>
    </source>
</evidence>
<dbReference type="InterPro" id="IPR011095">
    <property type="entry name" value="Dala_Dala_lig_C"/>
</dbReference>
<evidence type="ECO:0000256" key="4">
    <source>
        <dbReference type="ARBA" id="ARBA00022723"/>
    </source>
</evidence>
<feature type="binding site" evidence="15">
    <location>
        <position position="317"/>
    </location>
    <ligand>
        <name>Mg(2+)</name>
        <dbReference type="ChEBI" id="CHEBI:18420"/>
        <label>2</label>
    </ligand>
</feature>
<comment type="function">
    <text evidence="12">Cell wall formation.</text>
</comment>
<evidence type="ECO:0000256" key="7">
    <source>
        <dbReference type="ARBA" id="ARBA00022842"/>
    </source>
</evidence>
<evidence type="ECO:0000313" key="19">
    <source>
        <dbReference type="EMBL" id="QKO30034.1"/>
    </source>
</evidence>
<keyword evidence="7 15" id="KW-0460">Magnesium</keyword>
<evidence type="ECO:0000256" key="11">
    <source>
        <dbReference type="ARBA" id="ARBA00023316"/>
    </source>
</evidence>
<feature type="active site" evidence="13">
    <location>
        <position position="16"/>
    </location>
</feature>
<evidence type="ECO:0000256" key="6">
    <source>
        <dbReference type="ARBA" id="ARBA00022840"/>
    </source>
</evidence>
<reference evidence="19" key="2">
    <citation type="journal article" date="2021" name="Appl. Environ. Microbiol.">
        <title>Adaptability of a Caproate-Producing Bacterium Contributes to Its Dominance in an Anaerobic Fermentation System.</title>
        <authorList>
            <person name="Wang H."/>
            <person name="Gu Y."/>
            <person name="Zhou W."/>
            <person name="Zhao D."/>
            <person name="Qiao Z."/>
            <person name="Zheng J."/>
            <person name="Gao J."/>
            <person name="Chen X."/>
            <person name="Ren C."/>
            <person name="Xu Y."/>
        </authorList>
    </citation>
    <scope>NUCLEOTIDE SEQUENCE</scope>
    <source>
        <strain evidence="19">JNU-WLY1368</strain>
    </source>
</reference>
<dbReference type="GO" id="GO:0008716">
    <property type="term" value="F:D-alanine-D-alanine ligase activity"/>
    <property type="evidence" value="ECO:0007669"/>
    <property type="project" value="UniProtKB-UniRule"/>
</dbReference>
<evidence type="ECO:0000256" key="3">
    <source>
        <dbReference type="ARBA" id="ARBA00022598"/>
    </source>
</evidence>
<comment type="pathway">
    <text evidence="12">Cell wall biogenesis; peptidoglycan biosynthesis.</text>
</comment>
<dbReference type="InterPro" id="IPR016185">
    <property type="entry name" value="PreATP-grasp_dom_sf"/>
</dbReference>
<dbReference type="PANTHER" id="PTHR23132:SF25">
    <property type="entry name" value="D-ALANINE--D-ALANINE LIGASE A"/>
    <property type="match status" value="1"/>
</dbReference>
<evidence type="ECO:0000256" key="10">
    <source>
        <dbReference type="ARBA" id="ARBA00023211"/>
    </source>
</evidence>
<proteinExistence type="inferred from homology"/>
<dbReference type="UniPathway" id="UPA00219"/>
<feature type="binding site" evidence="15">
    <location>
        <position position="319"/>
    </location>
    <ligand>
        <name>Mg(2+)</name>
        <dbReference type="ChEBI" id="CHEBI:18420"/>
        <label>2</label>
    </ligand>
</feature>
<dbReference type="GO" id="GO:0071555">
    <property type="term" value="P:cell wall organization"/>
    <property type="evidence" value="ECO:0007669"/>
    <property type="project" value="UniProtKB-KW"/>
</dbReference>
<feature type="active site" evidence="13">
    <location>
        <position position="328"/>
    </location>
</feature>
<evidence type="ECO:0000256" key="16">
    <source>
        <dbReference type="PROSITE-ProRule" id="PRU00409"/>
    </source>
</evidence>
<evidence type="ECO:0000256" key="12">
    <source>
        <dbReference type="HAMAP-Rule" id="MF_00047"/>
    </source>
</evidence>
<keyword evidence="21" id="KW-1185">Reference proteome</keyword>
<feature type="binding site" evidence="14">
    <location>
        <begin position="194"/>
        <end position="195"/>
    </location>
    <ligand>
        <name>ATP</name>
        <dbReference type="ChEBI" id="CHEBI:30616"/>
    </ligand>
</feature>
<feature type="binding site" evidence="14">
    <location>
        <begin position="316"/>
        <end position="317"/>
    </location>
    <ligand>
        <name>ATP</name>
        <dbReference type="ChEBI" id="CHEBI:30616"/>
    </ligand>
</feature>
<comment type="subcellular location">
    <subcellularLocation>
        <location evidence="12">Cytoplasm</location>
    </subcellularLocation>
</comment>
<keyword evidence="11 12" id="KW-0961">Cell wall biogenesis/degradation</keyword>
<feature type="binding site" evidence="14">
    <location>
        <begin position="224"/>
        <end position="231"/>
    </location>
    <ligand>
        <name>ATP</name>
        <dbReference type="ChEBI" id="CHEBI:30616"/>
    </ligand>
</feature>
<dbReference type="KEGG" id="clf:GJQ69_01530"/>
<feature type="binding site" evidence="14">
    <location>
        <position position="140"/>
    </location>
    <ligand>
        <name>ATP</name>
        <dbReference type="ChEBI" id="CHEBI:30616"/>
    </ligand>
</feature>
<comment type="cofactor">
    <cofactor evidence="1">
        <name>Mn(2+)</name>
        <dbReference type="ChEBI" id="CHEBI:29035"/>
    </cofactor>
</comment>
<dbReference type="Proteomes" id="UP000509623">
    <property type="component" value="Chromosome"/>
</dbReference>
<evidence type="ECO:0000256" key="15">
    <source>
        <dbReference type="PIRSR" id="PIRSR039102-3"/>
    </source>
</evidence>
<dbReference type="SUPFAM" id="SSF52440">
    <property type="entry name" value="PreATP-grasp domain"/>
    <property type="match status" value="1"/>
</dbReference>
<feature type="binding site" evidence="15">
    <location>
        <position position="304"/>
    </location>
    <ligand>
        <name>Mg(2+)</name>
        <dbReference type="ChEBI" id="CHEBI:18420"/>
        <label>1</label>
    </ligand>
</feature>
<dbReference type="Pfam" id="PF01820">
    <property type="entry name" value="Dala_Dala_lig_N"/>
    <property type="match status" value="1"/>
</dbReference>
<dbReference type="AlphaFoldDB" id="A0A859DP30"/>
<keyword evidence="5 14" id="KW-0547">Nucleotide-binding</keyword>
<dbReference type="PIRSF" id="PIRSF039102">
    <property type="entry name" value="Ddl/VanB"/>
    <property type="match status" value="1"/>
</dbReference>
<evidence type="ECO:0000256" key="2">
    <source>
        <dbReference type="ARBA" id="ARBA00010871"/>
    </source>
</evidence>
<dbReference type="GO" id="GO:0009252">
    <property type="term" value="P:peptidoglycan biosynthetic process"/>
    <property type="evidence" value="ECO:0007669"/>
    <property type="project" value="UniProtKB-UniRule"/>
</dbReference>
<dbReference type="GO" id="GO:0008360">
    <property type="term" value="P:regulation of cell shape"/>
    <property type="evidence" value="ECO:0007669"/>
    <property type="project" value="UniProtKB-KW"/>
</dbReference>
<feature type="binding site" evidence="14">
    <location>
        <begin position="186"/>
        <end position="188"/>
    </location>
    <ligand>
        <name>ATP</name>
        <dbReference type="ChEBI" id="CHEBI:30616"/>
    </ligand>
</feature>
<dbReference type="SUPFAM" id="SSF56059">
    <property type="entry name" value="Glutathione synthetase ATP-binding domain-like"/>
    <property type="match status" value="1"/>
</dbReference>
<gene>
    <name evidence="12" type="primary">ddl</name>
    <name evidence="18" type="ORF">GJQ69_01530</name>
    <name evidence="19" type="ORF">GKP14_02820</name>
</gene>
<dbReference type="PROSITE" id="PS50975">
    <property type="entry name" value="ATP_GRASP"/>
    <property type="match status" value="1"/>
</dbReference>
<dbReference type="InterPro" id="IPR000291">
    <property type="entry name" value="D-Ala_lig_Van_CS"/>
</dbReference>
<feature type="domain" description="ATP-grasp" evidence="17">
    <location>
        <begin position="144"/>
        <end position="350"/>
    </location>
</feature>
<dbReference type="EMBL" id="CP046051">
    <property type="protein sequence ID" value="QKN23284.1"/>
    <property type="molecule type" value="Genomic_DNA"/>
</dbReference>
<dbReference type="FunFam" id="3.30.470.20:FF:000008">
    <property type="entry name" value="D-alanine--D-alanine ligase"/>
    <property type="match status" value="1"/>
</dbReference>
<dbReference type="HAMAP" id="MF_00047">
    <property type="entry name" value="Dala_Dala_lig"/>
    <property type="match status" value="1"/>
</dbReference>